<proteinExistence type="predicted"/>
<feature type="transmembrane region" description="Helical" evidence="1">
    <location>
        <begin position="6"/>
        <end position="26"/>
    </location>
</feature>
<reference evidence="2 3" key="1">
    <citation type="submission" date="2020-07" db="EMBL/GenBank/DDBJ databases">
        <title>Genomic Encyclopedia of Type Strains, Phase IV (KMG-IV): sequencing the most valuable type-strain genomes for metagenomic binning, comparative biology and taxonomic classification.</title>
        <authorList>
            <person name="Goeker M."/>
        </authorList>
    </citation>
    <scope>NUCLEOTIDE SEQUENCE [LARGE SCALE GENOMIC DNA]</scope>
    <source>
        <strain evidence="2 3">DSM 29043</strain>
    </source>
</reference>
<protein>
    <submittedName>
        <fullName evidence="2">Uncharacterized protein</fullName>
    </submittedName>
</protein>
<keyword evidence="1" id="KW-0472">Membrane</keyword>
<sequence length="89" mass="9391">MPIWFYPTLLALCAVASLAAGIWLMLHLQALAHLFAGTADVRPAPSRPRASRKAVIFAVALFNAGWIASIVIWAFAIAGYGAEIGSPLG</sequence>
<gene>
    <name evidence="2" type="ORF">FHS75_001885</name>
</gene>
<evidence type="ECO:0000313" key="2">
    <source>
        <dbReference type="EMBL" id="NYH95556.1"/>
    </source>
</evidence>
<keyword evidence="1" id="KW-0812">Transmembrane</keyword>
<comment type="caution">
    <text evidence="2">The sequence shown here is derived from an EMBL/GenBank/DDBJ whole genome shotgun (WGS) entry which is preliminary data.</text>
</comment>
<evidence type="ECO:0000256" key="1">
    <source>
        <dbReference type="SAM" id="Phobius"/>
    </source>
</evidence>
<name>A0A7Z0BT39_9SPHN</name>
<dbReference type="EMBL" id="JACBZF010000003">
    <property type="protein sequence ID" value="NYH95556.1"/>
    <property type="molecule type" value="Genomic_DNA"/>
</dbReference>
<keyword evidence="1" id="KW-1133">Transmembrane helix</keyword>
<organism evidence="2 3">
    <name type="scientific">Novosphingobium marinum</name>
    <dbReference type="NCBI Taxonomy" id="1514948"/>
    <lineage>
        <taxon>Bacteria</taxon>
        <taxon>Pseudomonadati</taxon>
        <taxon>Pseudomonadota</taxon>
        <taxon>Alphaproteobacteria</taxon>
        <taxon>Sphingomonadales</taxon>
        <taxon>Sphingomonadaceae</taxon>
        <taxon>Novosphingobium</taxon>
    </lineage>
</organism>
<evidence type="ECO:0000313" key="3">
    <source>
        <dbReference type="Proteomes" id="UP000522081"/>
    </source>
</evidence>
<dbReference type="Proteomes" id="UP000522081">
    <property type="component" value="Unassembled WGS sequence"/>
</dbReference>
<feature type="transmembrane region" description="Helical" evidence="1">
    <location>
        <begin position="55"/>
        <end position="80"/>
    </location>
</feature>
<dbReference type="RefSeq" id="WP_179407477.1">
    <property type="nucleotide sequence ID" value="NZ_BMGF01000003.1"/>
</dbReference>
<keyword evidence="3" id="KW-1185">Reference proteome</keyword>
<accession>A0A7Z0BT39</accession>
<dbReference type="AlphaFoldDB" id="A0A7Z0BT39"/>